<name>A0A976UBA3_9CAUD</name>
<keyword evidence="1" id="KW-0378">Hydrolase</keyword>
<reference evidence="1 2" key="1">
    <citation type="submission" date="2022-05" db="EMBL/GenBank/DDBJ databases">
        <title>Diverse viruses of marine archaea discovered using metagenomics.</title>
        <authorList>
            <person name="Zhou Y."/>
        </authorList>
    </citation>
    <scope>NUCLEOTIDE SEQUENCE [LARGE SCALE GENOMIC DNA]</scope>
    <source>
        <strain evidence="1">YSH_174770</strain>
    </source>
</reference>
<dbReference type="GO" id="GO:0004519">
    <property type="term" value="F:endonuclease activity"/>
    <property type="evidence" value="ECO:0007669"/>
    <property type="project" value="UniProtKB-KW"/>
</dbReference>
<dbReference type="EMBL" id="ON649700">
    <property type="protein sequence ID" value="UVF62392.1"/>
    <property type="molecule type" value="Genomic_DNA"/>
</dbReference>
<keyword evidence="2" id="KW-1185">Reference proteome</keyword>
<accession>A0A976UBA3</accession>
<evidence type="ECO:0000313" key="2">
    <source>
        <dbReference type="Proteomes" id="UP001157003"/>
    </source>
</evidence>
<dbReference type="Proteomes" id="UP001157003">
    <property type="component" value="Segment"/>
</dbReference>
<keyword evidence="1" id="KW-0255">Endonuclease</keyword>
<organism evidence="1 2">
    <name type="scientific">Nitrososphaeria virus YSH_174770</name>
    <dbReference type="NCBI Taxonomy" id="3071322"/>
    <lineage>
        <taxon>Viruses</taxon>
        <taxon>Duplodnaviria</taxon>
        <taxon>Heunggongvirae</taxon>
        <taxon>Uroviricota</taxon>
        <taxon>Caudoviricetes</taxon>
        <taxon>Juravirales</taxon>
        <taxon>Yangangviridae</taxon>
        <taxon>Senitvirus</taxon>
        <taxon>Senitvirus yangshanense</taxon>
    </lineage>
</organism>
<sequence length="147" mass="17795">MAKRKQKKDSLEKRPTLDSSTAIMRYLAEKFFENRCYVTHEKFKDKGFVIHHLRYINNDVERHMYPAGENGRFQYLKDLVPLVEKDPKRFVLIKNGIHTRLDHVRRGLTRMKRDNFLRLVRLVIMTEKRTKRTNIKYGRGFTPTWKK</sequence>
<evidence type="ECO:0000313" key="1">
    <source>
        <dbReference type="EMBL" id="UVF62392.1"/>
    </source>
</evidence>
<proteinExistence type="predicted"/>
<protein>
    <submittedName>
        <fullName evidence="1">HNH endonuclease</fullName>
    </submittedName>
</protein>
<keyword evidence="1" id="KW-0540">Nuclease</keyword>